<dbReference type="AlphaFoldDB" id="A0A6B3R751"/>
<sequence>MKKTKITYLIGVLFFPILIYGQNLKSELSNELNRIDSIVDLINRTEKNYSEGIAEGPIISKNVSKKNGGWEAYFLYKEQDDNLPLRIKYNQASHKTYQKFEFYYQNQEMIFAKLNVNFYRGKRKNNPIEKKYYFKNSNLISDSNPKLKNYGVEYIKETEKRVRKMIYE</sequence>
<dbReference type="Proteomes" id="UP000478505">
    <property type="component" value="Unassembled WGS sequence"/>
</dbReference>
<protein>
    <submittedName>
        <fullName evidence="1">Uncharacterized protein</fullName>
    </submittedName>
</protein>
<evidence type="ECO:0000313" key="2">
    <source>
        <dbReference type="Proteomes" id="UP000478505"/>
    </source>
</evidence>
<reference evidence="1 2" key="1">
    <citation type="submission" date="2020-02" db="EMBL/GenBank/DDBJ databases">
        <title>Flavobacteriaceae Psychroflexus bacterium YR1-1, complete genome.</title>
        <authorList>
            <person name="Li Y."/>
            <person name="Wu S."/>
        </authorList>
    </citation>
    <scope>NUCLEOTIDE SEQUENCE [LARGE SCALE GENOMIC DNA]</scope>
    <source>
        <strain evidence="1 2">YR1-1</strain>
    </source>
</reference>
<name>A0A6B3R751_9FLAO</name>
<accession>A0A6B3R751</accession>
<evidence type="ECO:0000313" key="1">
    <source>
        <dbReference type="EMBL" id="NEV95035.1"/>
    </source>
</evidence>
<proteinExistence type="predicted"/>
<comment type="caution">
    <text evidence="1">The sequence shown here is derived from an EMBL/GenBank/DDBJ whole genome shotgun (WGS) entry which is preliminary data.</text>
</comment>
<dbReference type="RefSeq" id="WP_164005730.1">
    <property type="nucleotide sequence ID" value="NZ_JAAIKD010000010.1"/>
</dbReference>
<keyword evidence="2" id="KW-1185">Reference proteome</keyword>
<organism evidence="1 2">
    <name type="scientific">Psychroflexus aurantiacus</name>
    <dbReference type="NCBI Taxonomy" id="2709310"/>
    <lineage>
        <taxon>Bacteria</taxon>
        <taxon>Pseudomonadati</taxon>
        <taxon>Bacteroidota</taxon>
        <taxon>Flavobacteriia</taxon>
        <taxon>Flavobacteriales</taxon>
        <taxon>Flavobacteriaceae</taxon>
        <taxon>Psychroflexus</taxon>
    </lineage>
</organism>
<dbReference type="EMBL" id="JAAIKD010000010">
    <property type="protein sequence ID" value="NEV95035.1"/>
    <property type="molecule type" value="Genomic_DNA"/>
</dbReference>
<gene>
    <name evidence="1" type="ORF">G3567_12900</name>
</gene>